<dbReference type="InterPro" id="IPR038694">
    <property type="entry name" value="DUF427_sf"/>
</dbReference>
<dbReference type="EMBL" id="JBHRSS010000007">
    <property type="protein sequence ID" value="MFC3105202.1"/>
    <property type="molecule type" value="Genomic_DNA"/>
</dbReference>
<protein>
    <submittedName>
        <fullName evidence="2">DUF427 domain-containing protein</fullName>
    </submittedName>
</protein>
<feature type="domain" description="DUF427" evidence="1">
    <location>
        <begin position="53"/>
        <end position="143"/>
    </location>
</feature>
<dbReference type="PANTHER" id="PTHR43058:SF1">
    <property type="entry name" value="DUF427 DOMAIN-CONTAINING PROTEIN"/>
    <property type="match status" value="1"/>
</dbReference>
<evidence type="ECO:0000313" key="2">
    <source>
        <dbReference type="EMBL" id="MFC3105202.1"/>
    </source>
</evidence>
<keyword evidence="3" id="KW-1185">Reference proteome</keyword>
<name>A0ABV7ER10_9GAMM</name>
<dbReference type="Proteomes" id="UP001595462">
    <property type="component" value="Unassembled WGS sequence"/>
</dbReference>
<reference evidence="3" key="1">
    <citation type="journal article" date="2019" name="Int. J. Syst. Evol. Microbiol.">
        <title>The Global Catalogue of Microorganisms (GCM) 10K type strain sequencing project: providing services to taxonomists for standard genome sequencing and annotation.</title>
        <authorList>
            <consortium name="The Broad Institute Genomics Platform"/>
            <consortium name="The Broad Institute Genome Sequencing Center for Infectious Disease"/>
            <person name="Wu L."/>
            <person name="Ma J."/>
        </authorList>
    </citation>
    <scope>NUCLEOTIDE SEQUENCE [LARGE SCALE GENOMIC DNA]</scope>
    <source>
        <strain evidence="3">KCTC 52640</strain>
    </source>
</reference>
<accession>A0ABV7ER10</accession>
<evidence type="ECO:0000259" key="1">
    <source>
        <dbReference type="Pfam" id="PF04248"/>
    </source>
</evidence>
<gene>
    <name evidence="2" type="ORF">ACFOSU_15070</name>
</gene>
<dbReference type="PANTHER" id="PTHR43058">
    <property type="entry name" value="SLR0655 PROTEIN"/>
    <property type="match status" value="1"/>
</dbReference>
<proteinExistence type="predicted"/>
<dbReference type="RefSeq" id="WP_380690762.1">
    <property type="nucleotide sequence ID" value="NZ_JBHRSS010000007.1"/>
</dbReference>
<organism evidence="2 3">
    <name type="scientific">Salinisphaera aquimarina</name>
    <dbReference type="NCBI Taxonomy" id="2094031"/>
    <lineage>
        <taxon>Bacteria</taxon>
        <taxon>Pseudomonadati</taxon>
        <taxon>Pseudomonadota</taxon>
        <taxon>Gammaproteobacteria</taxon>
        <taxon>Salinisphaerales</taxon>
        <taxon>Salinisphaeraceae</taxon>
        <taxon>Salinisphaera</taxon>
    </lineage>
</organism>
<evidence type="ECO:0000313" key="3">
    <source>
        <dbReference type="Proteomes" id="UP001595462"/>
    </source>
</evidence>
<dbReference type="Gene3D" id="2.170.150.40">
    <property type="entry name" value="Domain of unknown function (DUF427)"/>
    <property type="match status" value="1"/>
</dbReference>
<comment type="caution">
    <text evidence="2">The sequence shown here is derived from an EMBL/GenBank/DDBJ whole genome shotgun (WGS) entry which is preliminary data.</text>
</comment>
<sequence length="185" mass="19927">MAPIDSSEIEAARAGWHYRGAHRPPFAISPQPGQESVWDYPRPPVCVPDRRHIQIYLGDRLVADSGAAVRVLETAGAPTFYLPPGDIDAGCLRPARGVSFCEWKGAARYWHVIAGADTVTAAAWAYPDAGGRFAAIAGYLAFYCAELDCRVDGERARPQSGGFYGGWVTDEIVGPFKGEPGTSGW</sequence>
<dbReference type="Pfam" id="PF04248">
    <property type="entry name" value="NTP_transf_9"/>
    <property type="match status" value="1"/>
</dbReference>
<dbReference type="InterPro" id="IPR007361">
    <property type="entry name" value="DUF427"/>
</dbReference>